<evidence type="ECO:0000313" key="3">
    <source>
        <dbReference type="Proteomes" id="UP000077002"/>
    </source>
</evidence>
<dbReference type="AlphaFoldDB" id="A0A177FB28"/>
<reference evidence="2 3" key="1">
    <citation type="submission" date="2016-03" db="EMBL/GenBank/DDBJ databases">
        <title>Draft genome sequence of the Fonsecaea monophora CBS 269.37.</title>
        <authorList>
            <person name="Bombassaro A."/>
            <person name="Vinicius W.A."/>
            <person name="De Hoog S."/>
            <person name="Sun J."/>
            <person name="Souza E.M."/>
            <person name="Raittz R.T."/>
            <person name="Costa F."/>
            <person name="Leao A.C."/>
            <person name="Tadra-Sfeir M.Z."/>
            <person name="Baura V."/>
            <person name="Balsanelli E."/>
            <person name="Pedrosa F.O."/>
            <person name="Moreno L.F."/>
            <person name="Steffens M.B."/>
            <person name="Xi L."/>
            <person name="Bocca A.L."/>
            <person name="Felipe M.S."/>
            <person name="Teixeira M."/>
            <person name="Telles Filho F.Q."/>
            <person name="Azevedo C.M."/>
            <person name="Gomes R."/>
            <person name="Vicente V.A."/>
        </authorList>
    </citation>
    <scope>NUCLEOTIDE SEQUENCE [LARGE SCALE GENOMIC DNA]</scope>
    <source>
        <strain evidence="2 3">CBS 269.37</strain>
    </source>
</reference>
<organism evidence="2 3">
    <name type="scientific">Fonsecaea monophora</name>
    <dbReference type="NCBI Taxonomy" id="254056"/>
    <lineage>
        <taxon>Eukaryota</taxon>
        <taxon>Fungi</taxon>
        <taxon>Dikarya</taxon>
        <taxon>Ascomycota</taxon>
        <taxon>Pezizomycotina</taxon>
        <taxon>Eurotiomycetes</taxon>
        <taxon>Chaetothyriomycetidae</taxon>
        <taxon>Chaetothyriales</taxon>
        <taxon>Herpotrichiellaceae</taxon>
        <taxon>Fonsecaea</taxon>
    </lineage>
</organism>
<evidence type="ECO:0000313" key="2">
    <source>
        <dbReference type="EMBL" id="OAG41454.1"/>
    </source>
</evidence>
<protein>
    <submittedName>
        <fullName evidence="2">Uncharacterized protein</fullName>
    </submittedName>
</protein>
<name>A0A177FB28_9EURO</name>
<dbReference type="GeneID" id="34599566"/>
<evidence type="ECO:0000256" key="1">
    <source>
        <dbReference type="SAM" id="MobiDB-lite"/>
    </source>
</evidence>
<accession>A0A177FB28</accession>
<dbReference type="EMBL" id="LVKK01000024">
    <property type="protein sequence ID" value="OAG41454.1"/>
    <property type="molecule type" value="Genomic_DNA"/>
</dbReference>
<dbReference type="Proteomes" id="UP000077002">
    <property type="component" value="Unassembled WGS sequence"/>
</dbReference>
<feature type="region of interest" description="Disordered" evidence="1">
    <location>
        <begin position="1"/>
        <end position="31"/>
    </location>
</feature>
<dbReference type="RefSeq" id="XP_022513406.1">
    <property type="nucleotide sequence ID" value="XM_022654369.1"/>
</dbReference>
<comment type="caution">
    <text evidence="2">The sequence shown here is derived from an EMBL/GenBank/DDBJ whole genome shotgun (WGS) entry which is preliminary data.</text>
</comment>
<keyword evidence="3" id="KW-1185">Reference proteome</keyword>
<gene>
    <name evidence="2" type="ORF">AYO21_04396</name>
</gene>
<proteinExistence type="predicted"/>
<sequence length="121" mass="12998">MSSGDVEGGPLPTSLHQGAMREGLQDHFPPPPVVQYALQGGGGGDERTIPSPFGNATTAEFLEAQHFNFSANYFGDTWSNVNQFSDLNVSDQDVNGFQVMDMPSLLGFQQGGGLFNLDYLP</sequence>
<dbReference type="OrthoDB" id="10299351at2759"/>